<keyword evidence="2" id="KW-1185">Reference proteome</keyword>
<dbReference type="KEGG" id="gtl:EP073_10520"/>
<dbReference type="InterPro" id="IPR043131">
    <property type="entry name" value="BCAT-like_N"/>
</dbReference>
<dbReference type="SUPFAM" id="SSF56752">
    <property type="entry name" value="D-aminoacid aminotransferase-like PLP-dependent enzymes"/>
    <property type="match status" value="1"/>
</dbReference>
<dbReference type="Gene3D" id="3.20.10.10">
    <property type="entry name" value="D-amino Acid Aminotransferase, subunit A, domain 2"/>
    <property type="match status" value="1"/>
</dbReference>
<dbReference type="InterPro" id="IPR043132">
    <property type="entry name" value="BCAT-like_C"/>
</dbReference>
<dbReference type="InterPro" id="IPR001544">
    <property type="entry name" value="Aminotrans_IV"/>
</dbReference>
<dbReference type="OrthoDB" id="9805628at2"/>
<accession>A0A3R5Y7W0</accession>
<reference evidence="1 2" key="1">
    <citation type="submission" date="2019-01" db="EMBL/GenBank/DDBJ databases">
        <title>Geovibrio thiophilus DSM 11263, complete genome.</title>
        <authorList>
            <person name="Spring S."/>
            <person name="Bunk B."/>
            <person name="Sproer C."/>
        </authorList>
    </citation>
    <scope>NUCLEOTIDE SEQUENCE [LARGE SCALE GENOMIC DNA]</scope>
    <source>
        <strain evidence="1 2">DSM 11263</strain>
    </source>
</reference>
<dbReference type="Gene3D" id="3.30.470.10">
    <property type="match status" value="1"/>
</dbReference>
<dbReference type="Proteomes" id="UP000287502">
    <property type="component" value="Chromosome"/>
</dbReference>
<gene>
    <name evidence="1" type="ORF">EP073_10520</name>
</gene>
<protein>
    <recommendedName>
        <fullName evidence="3">4-amino-4-deoxychorismate lyase</fullName>
    </recommendedName>
</protein>
<dbReference type="AlphaFoldDB" id="A0A3R5Y7W0"/>
<dbReference type="RefSeq" id="WP_128467109.1">
    <property type="nucleotide sequence ID" value="NZ_CP035108.1"/>
</dbReference>
<evidence type="ECO:0000313" key="2">
    <source>
        <dbReference type="Proteomes" id="UP000287502"/>
    </source>
</evidence>
<proteinExistence type="predicted"/>
<dbReference type="InterPro" id="IPR036038">
    <property type="entry name" value="Aminotransferase-like"/>
</dbReference>
<evidence type="ECO:0000313" key="1">
    <source>
        <dbReference type="EMBL" id="QAR33824.1"/>
    </source>
</evidence>
<name>A0A3R5Y7W0_9BACT</name>
<evidence type="ECO:0008006" key="3">
    <source>
        <dbReference type="Google" id="ProtNLM"/>
    </source>
</evidence>
<organism evidence="1 2">
    <name type="scientific">Geovibrio thiophilus</name>
    <dbReference type="NCBI Taxonomy" id="139438"/>
    <lineage>
        <taxon>Bacteria</taxon>
        <taxon>Pseudomonadati</taxon>
        <taxon>Deferribacterota</taxon>
        <taxon>Deferribacteres</taxon>
        <taxon>Deferribacterales</taxon>
        <taxon>Geovibrionaceae</taxon>
        <taxon>Geovibrio</taxon>
    </lineage>
</organism>
<dbReference type="GO" id="GO:0003824">
    <property type="term" value="F:catalytic activity"/>
    <property type="evidence" value="ECO:0007669"/>
    <property type="project" value="InterPro"/>
</dbReference>
<dbReference type="EMBL" id="CP035108">
    <property type="protein sequence ID" value="QAR33824.1"/>
    <property type="molecule type" value="Genomic_DNA"/>
</dbReference>
<sequence length="253" mass="28584">MIIWKNGELTTADERFGLPAFKYGFGFFESILYNGKKICHLDRHLKRLQGSLEEYGCIFGGIDYEKAINDVIEANSLGGKRAKINIYSFEVNPEGETQTDISAHEYTTDISEYRLNIHDRHQISHLNRHKSMNWAHQFLALKRAIRGGYDNSLLISEENEIFEAASGAVLFRHGNKFVTAPAGNRLPSISLEIAKELLPIEERGIHLWDLEDFENCWFLNSMIGAKPVSCISVFTFEPDHETAAKITAAVCGS</sequence>
<dbReference type="Pfam" id="PF01063">
    <property type="entry name" value="Aminotran_4"/>
    <property type="match status" value="1"/>
</dbReference>